<keyword evidence="10" id="KW-0732">Signal</keyword>
<evidence type="ECO:0000256" key="6">
    <source>
        <dbReference type="ARBA" id="ARBA00023180"/>
    </source>
</evidence>
<sequence>MKLVYSLMLYVLLLCSLLIDIVLTTSCRKPPVIDSTNNQATFENISSRLLPSKISTSYDAKGLQAFFNLANSFMNTVQPKSISEQFQGVNLKELSKDDNKAKILKYETPIFVALGFGLLFVILMPIIGFCFCCCRCCCNKCGGAMFQSEKESKKYAKCTIMSLLLLVMTILMLCGILFMFVTNNRINESAKNISTVYNQAINEAIQFANATIDQIIEISDQIPCITYLDKQDIGDDGVKKLIGNPLYQSVLSNLSDTINISYSLSQNVSNIYGFLQSINFLNTSLNEEADDLKNELKQIKKELDDIANDCINNGSIPKETCDSINSTVVSSNVNFTSFPDLSDQLKTFKSATSFDMTENIKSTTMKIEDISNTVVNKSKSARSDLIQLISKTEDQVQDMLYQINGNITNTISTTKSKLLTFENNYFRSNSEAFKYENYRYYVYIGISSVVGFIFVLMALGLLCGCCGYKKNVSPTHRSSASNCGGNFLMASVGFMFIFSAILMMFCVVWFAVGMHLHIVCRDVHDGILFDNFLSDQLIIEGKKISVKLLLSQCRSNAPIYKALNVENIYNISKELNIKDKTGDLNSKLNSLSFDLNDLNILSDKLKEILNDLADSNTETVNYTSFFSMTNEKITDSNLALAASNLTNYAENLRSYNSIAEKLRNISSRLIEIDNTVVSNIKNNLKNLESNVTALKSTSYHFKETILDLLKRYNQSDAFIKNEGEYIIKHLISNYSTRLIGWLDQGSTHLVVQVKSNMLKCGPIANLYDGVINTYVCSDIVQNVNGFWLALGWCLLFFVPCIILSVKLAKFYRKMNYGSSLDKHVQPPFNESYPMEVRSSVHDQTSLMENNWSHADAPPPYSNNQFTPRYNSGYHY</sequence>
<keyword evidence="6" id="KW-0325">Glycoprotein</keyword>
<comment type="similarity">
    <text evidence="2">Belongs to the prominin family.</text>
</comment>
<protein>
    <submittedName>
        <fullName evidence="11">Prominin-1</fullName>
    </submittedName>
</protein>
<feature type="transmembrane region" description="Helical" evidence="9">
    <location>
        <begin position="786"/>
        <end position="805"/>
    </location>
</feature>
<evidence type="ECO:0000256" key="3">
    <source>
        <dbReference type="ARBA" id="ARBA00022692"/>
    </source>
</evidence>
<name>T2MJ78_HYDVU</name>
<feature type="transmembrane region" description="Helical" evidence="9">
    <location>
        <begin position="487"/>
        <end position="512"/>
    </location>
</feature>
<dbReference type="InterPro" id="IPR008795">
    <property type="entry name" value="Prominin"/>
</dbReference>
<evidence type="ECO:0000256" key="4">
    <source>
        <dbReference type="ARBA" id="ARBA00022989"/>
    </source>
</evidence>
<proteinExistence type="evidence at transcript level"/>
<evidence type="ECO:0000313" key="11">
    <source>
        <dbReference type="EMBL" id="CDG71977.1"/>
    </source>
</evidence>
<dbReference type="PANTHER" id="PTHR22730:SF1">
    <property type="entry name" value="PROMININ-LIKE PROTEIN"/>
    <property type="match status" value="1"/>
</dbReference>
<evidence type="ECO:0000256" key="1">
    <source>
        <dbReference type="ARBA" id="ARBA00004141"/>
    </source>
</evidence>
<gene>
    <name evidence="11" type="primary">PROM1</name>
</gene>
<dbReference type="Pfam" id="PF05478">
    <property type="entry name" value="Prominin"/>
    <property type="match status" value="1"/>
</dbReference>
<feature type="chain" id="PRO_5004592211" evidence="10">
    <location>
        <begin position="25"/>
        <end position="875"/>
    </location>
</feature>
<feature type="region of interest" description="Disordered" evidence="8">
    <location>
        <begin position="852"/>
        <end position="875"/>
    </location>
</feature>
<dbReference type="AlphaFoldDB" id="T2MJ78"/>
<keyword evidence="3 9" id="KW-0812">Transmembrane</keyword>
<dbReference type="PANTHER" id="PTHR22730">
    <property type="entry name" value="PROMININ PROM PROTEIN"/>
    <property type="match status" value="1"/>
</dbReference>
<evidence type="ECO:0000256" key="8">
    <source>
        <dbReference type="SAM" id="MobiDB-lite"/>
    </source>
</evidence>
<evidence type="ECO:0000256" key="10">
    <source>
        <dbReference type="SAM" id="SignalP"/>
    </source>
</evidence>
<feature type="transmembrane region" description="Helical" evidence="9">
    <location>
        <begin position="110"/>
        <end position="138"/>
    </location>
</feature>
<feature type="signal peptide" evidence="10">
    <location>
        <begin position="1"/>
        <end position="24"/>
    </location>
</feature>
<comment type="subcellular location">
    <subcellularLocation>
        <location evidence="1">Membrane</location>
        <topology evidence="1">Multi-pass membrane protein</topology>
    </subcellularLocation>
</comment>
<dbReference type="OrthoDB" id="6229420at2759"/>
<dbReference type="EMBL" id="HAAD01005745">
    <property type="protein sequence ID" value="CDG71977.1"/>
    <property type="molecule type" value="mRNA"/>
</dbReference>
<keyword evidence="7" id="KW-0175">Coiled coil</keyword>
<evidence type="ECO:0000256" key="2">
    <source>
        <dbReference type="ARBA" id="ARBA00006058"/>
    </source>
</evidence>
<reference evidence="11" key="1">
    <citation type="journal article" date="2013" name="Genome Biol. Evol.">
        <title>Punctuated emergences of genetic and phenotypic innovations in eumetazoan, bilaterian, euteleostome, and hominidae ancestors.</title>
        <authorList>
            <person name="Wenger Y."/>
            <person name="Galliot B."/>
        </authorList>
    </citation>
    <scope>NUCLEOTIDE SEQUENCE</scope>
    <source>
        <tissue evidence="11">Whole animals</tissue>
    </source>
</reference>
<dbReference type="GO" id="GO:0016020">
    <property type="term" value="C:membrane"/>
    <property type="evidence" value="ECO:0007669"/>
    <property type="project" value="UniProtKB-SubCell"/>
</dbReference>
<keyword evidence="5 9" id="KW-0472">Membrane</keyword>
<organism evidence="11">
    <name type="scientific">Hydra vulgaris</name>
    <name type="common">Hydra</name>
    <name type="synonym">Hydra attenuata</name>
    <dbReference type="NCBI Taxonomy" id="6087"/>
    <lineage>
        <taxon>Eukaryota</taxon>
        <taxon>Metazoa</taxon>
        <taxon>Cnidaria</taxon>
        <taxon>Hydrozoa</taxon>
        <taxon>Hydroidolina</taxon>
        <taxon>Anthoathecata</taxon>
        <taxon>Aplanulata</taxon>
        <taxon>Hydridae</taxon>
        <taxon>Hydra</taxon>
    </lineage>
</organism>
<keyword evidence="4 9" id="KW-1133">Transmembrane helix</keyword>
<evidence type="ECO:0000256" key="5">
    <source>
        <dbReference type="ARBA" id="ARBA00023136"/>
    </source>
</evidence>
<accession>T2MJ78</accession>
<evidence type="ECO:0000256" key="9">
    <source>
        <dbReference type="SAM" id="Phobius"/>
    </source>
</evidence>
<feature type="transmembrane region" description="Helical" evidence="9">
    <location>
        <begin position="159"/>
        <end position="181"/>
    </location>
</feature>
<evidence type="ECO:0000256" key="7">
    <source>
        <dbReference type="SAM" id="Coils"/>
    </source>
</evidence>
<feature type="coiled-coil region" evidence="7">
    <location>
        <begin position="275"/>
        <end position="309"/>
    </location>
</feature>
<feature type="transmembrane region" description="Helical" evidence="9">
    <location>
        <begin position="440"/>
        <end position="466"/>
    </location>
</feature>